<dbReference type="EMBL" id="GL945432">
    <property type="protein sequence ID" value="EGO26095.1"/>
    <property type="molecule type" value="Genomic_DNA"/>
</dbReference>
<dbReference type="HOGENOM" id="CLU_1240775_0_0_1"/>
<name>F8NQG5_SERL9</name>
<gene>
    <name evidence="1" type="ORF">SERLADRAFT_462783</name>
</gene>
<accession>F8NQG5</accession>
<protein>
    <submittedName>
        <fullName evidence="1">Uncharacterized protein</fullName>
    </submittedName>
</protein>
<dbReference type="AlphaFoldDB" id="F8NQG5"/>
<dbReference type="Proteomes" id="UP000008064">
    <property type="component" value="Unassembled WGS sequence"/>
</dbReference>
<organism>
    <name type="scientific">Serpula lacrymans var. lacrymans (strain S7.9)</name>
    <name type="common">Dry rot fungus</name>
    <dbReference type="NCBI Taxonomy" id="578457"/>
    <lineage>
        <taxon>Eukaryota</taxon>
        <taxon>Fungi</taxon>
        <taxon>Dikarya</taxon>
        <taxon>Basidiomycota</taxon>
        <taxon>Agaricomycotina</taxon>
        <taxon>Agaricomycetes</taxon>
        <taxon>Agaricomycetidae</taxon>
        <taxon>Boletales</taxon>
        <taxon>Coniophorineae</taxon>
        <taxon>Serpulaceae</taxon>
        <taxon>Serpula</taxon>
    </lineage>
</organism>
<dbReference type="KEGG" id="sla:SERLADRAFT_462783"/>
<dbReference type="OrthoDB" id="4757738at2759"/>
<proteinExistence type="predicted"/>
<reference evidence="1" key="1">
    <citation type="submission" date="2011-04" db="EMBL/GenBank/DDBJ databases">
        <title>Evolution of plant cell wall degrading machinery underlies the functional diversity of forest fungi.</title>
        <authorList>
            <consortium name="US DOE Joint Genome Institute (JGI-PGF)"/>
            <person name="Eastwood D.C."/>
            <person name="Floudas D."/>
            <person name="Binder M."/>
            <person name="Majcherczyk A."/>
            <person name="Schneider P."/>
            <person name="Aerts A."/>
            <person name="Asiegbu F.O."/>
            <person name="Baker S.E."/>
            <person name="Barry K."/>
            <person name="Bendiksby M."/>
            <person name="Blumentritt M."/>
            <person name="Coutinho P.M."/>
            <person name="Cullen D."/>
            <person name="Cullen D."/>
            <person name="Gathman A."/>
            <person name="Goodell B."/>
            <person name="Henrissat B."/>
            <person name="Ihrmark K."/>
            <person name="Kauserud H."/>
            <person name="Kohler A."/>
            <person name="LaButti K."/>
            <person name="Lapidus A."/>
            <person name="Lavin J.L."/>
            <person name="Lee Y.-H."/>
            <person name="Lindquist E."/>
            <person name="Lilly W."/>
            <person name="Lucas S."/>
            <person name="Morin E."/>
            <person name="Murat C."/>
            <person name="Oguiza J.A."/>
            <person name="Park J."/>
            <person name="Pisabarro A.G."/>
            <person name="Riley R."/>
            <person name="Rosling A."/>
            <person name="Salamov A."/>
            <person name="Schmidt O."/>
            <person name="Schmutz J."/>
            <person name="Skrede I."/>
            <person name="Stenlid J."/>
            <person name="Wiebenga A."/>
            <person name="Xie X."/>
            <person name="Kues U."/>
            <person name="Hibbett D.S."/>
            <person name="Hoffmeister D."/>
            <person name="Hogberg N."/>
            <person name="Martin F."/>
            <person name="Grigoriev I.V."/>
            <person name="Watkinson S.C."/>
        </authorList>
    </citation>
    <scope>NUCLEOTIDE SEQUENCE</scope>
    <source>
        <strain evidence="1">S7.9</strain>
    </source>
</reference>
<dbReference type="RefSeq" id="XP_007316268.1">
    <property type="nucleotide sequence ID" value="XM_007316206.1"/>
</dbReference>
<evidence type="ECO:0000313" key="1">
    <source>
        <dbReference type="EMBL" id="EGO26095.1"/>
    </source>
</evidence>
<sequence>MGNLLSFESLDDVNKERLTRDIFYSFVSLHNDHRESFEERIQSDHSSKTIHIDKVFRKDWFIRTGVSNDSTAISTFISDEFDDRVCADIIPGVTKIMGIAMDRLFGNFVANQSSTSTYVISVGRSGISRMDVNFFAYQFTSKKISEIATNLVAITVITSAPKLNELKRNDVSVISQMLCTADFADERRLAIRNKMWEIVQQKTSTYSDLHEVSGSEHRRNWKI</sequence>
<dbReference type="GeneID" id="18818432"/>